<dbReference type="Gene3D" id="3.90.199.10">
    <property type="entry name" value="Topoisomerase II, domain 5"/>
    <property type="match status" value="1"/>
</dbReference>
<dbReference type="InterPro" id="IPR050220">
    <property type="entry name" value="Type_II_DNA_Topoisomerases"/>
</dbReference>
<dbReference type="EMBL" id="CP093443">
    <property type="protein sequence ID" value="UVI37398.1"/>
    <property type="molecule type" value="Genomic_DNA"/>
</dbReference>
<evidence type="ECO:0000256" key="4">
    <source>
        <dbReference type="ARBA" id="ARBA00023029"/>
    </source>
</evidence>
<dbReference type="InterPro" id="IPR013758">
    <property type="entry name" value="Topo_IIA_A/C_ab"/>
</dbReference>
<dbReference type="Gene3D" id="2.120.10.90">
    <property type="entry name" value="DNA gyrase/topoisomerase IV, subunit A, C-terminal"/>
    <property type="match status" value="1"/>
</dbReference>
<dbReference type="InterPro" id="IPR013757">
    <property type="entry name" value="Topo_IIA_A_a_sf"/>
</dbReference>
<accession>A0ABY5SW67</accession>
<dbReference type="NCBIfam" id="NF004044">
    <property type="entry name" value="PRK05561.1"/>
    <property type="match status" value="1"/>
</dbReference>
<gene>
    <name evidence="10" type="ORF">L1F31_07070</name>
</gene>
<dbReference type="InterPro" id="IPR035516">
    <property type="entry name" value="Gyrase/topoIV_suA_C"/>
</dbReference>
<evidence type="ECO:0000256" key="1">
    <source>
        <dbReference type="ARBA" id="ARBA00000185"/>
    </source>
</evidence>
<keyword evidence="11" id="KW-1185">Reference proteome</keyword>
<dbReference type="RefSeq" id="WP_265419941.1">
    <property type="nucleotide sequence ID" value="NZ_CP093443.1"/>
</dbReference>
<protein>
    <recommendedName>
        <fullName evidence="3">DNA topoisomerase (ATP-hydrolyzing)</fullName>
        <ecNumber evidence="3">5.6.2.2</ecNumber>
    </recommendedName>
</protein>
<evidence type="ECO:0000313" key="10">
    <source>
        <dbReference type="EMBL" id="UVI37398.1"/>
    </source>
</evidence>
<dbReference type="PANTHER" id="PTHR43493:SF5">
    <property type="entry name" value="DNA GYRASE SUBUNIT A, CHLOROPLASTIC_MITOCHONDRIAL"/>
    <property type="match status" value="1"/>
</dbReference>
<dbReference type="PROSITE" id="PS52040">
    <property type="entry name" value="TOPO_IIA"/>
    <property type="match status" value="1"/>
</dbReference>
<evidence type="ECO:0000259" key="9">
    <source>
        <dbReference type="PROSITE" id="PS52040"/>
    </source>
</evidence>
<dbReference type="SUPFAM" id="SSF56719">
    <property type="entry name" value="Type II DNA topoisomerase"/>
    <property type="match status" value="1"/>
</dbReference>
<sequence>MPEGRVIDVDVSSEMESSYLEYAYSVIYSRALPDARDGLKPVQRRIVYQMGDMGLRPERGHVKSSRIVGDVMGKLHPHGDSAIYDALVRLSQDFIMRVPLVDGHGNFGSLDDGPAAPRYTEARLTTASMQMIAGLDEDVVDFIPNYDNTLTQPEVLPSAFPNLLINGASGIAVGMATNMAPHNPGEVITACAHLIRNPDASLNELMRFIPGPDLPTGGRIIGLDGVREAYETGRGTFRTRATVSIENISARRKGIVVTELPYLVGPEKVVSKVKDAVGAKKLTGIASIDDYSDRKNGMRLVIGIKNGFNPEAVLAELYRQTPLEESFGINNVCLVEGQPSTLGLRDLLMVYLSHRIDVVRRRTVFQLRKAKDRLHLVEGLLIAILDIDEVIQLIRSSDDAATARTRLMDVFELSELQATYILDLQLRRLTKFSRLELEAERDELKKRIDYLESLLADEAKLRELVAAELEATAEIIGSPRRTVLIEGSMKELTAKGKKAPTNLKIADSPCRVLLSTSGRIARTSDAAPLARDGKRSSHDALTSEIVTTTQGKVGAVTTTGRLHMVDVVDLPALPPAAARPNVAGGVKIAEYAALEKNEKILGLIDLDREFVIGTAQGVVKRVSVTGRPNKNEWEAITLKGKDTVVGVAQPEDIDDSLAVFVTSNAQLLAFDASGLRAQGWNASGVAGIKVAADARVVFFGMTPKAAKTDEDGDADAELGSFAVVTIASGENFYGAPSSSIKVSEFSEFPTKGRATSGVRAHKFLKGETELSLAWVGDSPQAAASAGGARILPAELSRRDGTGSPLESKIDVIGTLPRLGGAESIDHTAAATADDADAGDEYAAEPEDSSAEADAGSARGTGKGRSAGKASAGKKSAGKRRGGEQGLATSFDGLDLDLDDAKDEIARSKFDDEDAVIVSHDDDDDDSALF</sequence>
<feature type="region of interest" description="Disordered" evidence="8">
    <location>
        <begin position="909"/>
        <end position="929"/>
    </location>
</feature>
<feature type="active site" description="O-(5'-phospho-DNA)-tyrosine intermediate" evidence="7">
    <location>
        <position position="119"/>
    </location>
</feature>
<feature type="region of interest" description="Disordered" evidence="8">
    <location>
        <begin position="830"/>
        <end position="893"/>
    </location>
</feature>
<evidence type="ECO:0000313" key="11">
    <source>
        <dbReference type="Proteomes" id="UP001064879"/>
    </source>
</evidence>
<dbReference type="InterPro" id="IPR006691">
    <property type="entry name" value="GyrA/parC_rep"/>
</dbReference>
<organism evidence="10 11">
    <name type="scientific">Brevibacterium spongiae</name>
    <dbReference type="NCBI Taxonomy" id="2909672"/>
    <lineage>
        <taxon>Bacteria</taxon>
        <taxon>Bacillati</taxon>
        <taxon>Actinomycetota</taxon>
        <taxon>Actinomycetes</taxon>
        <taxon>Micrococcales</taxon>
        <taxon>Brevibacteriaceae</taxon>
        <taxon>Brevibacterium</taxon>
    </lineage>
</organism>
<keyword evidence="4 7" id="KW-0799">Topoisomerase</keyword>
<comment type="similarity">
    <text evidence="2">Belongs to the type II topoisomerase GyrA/ParC subunit family.</text>
</comment>
<dbReference type="SMART" id="SM00434">
    <property type="entry name" value="TOP4c"/>
    <property type="match status" value="1"/>
</dbReference>
<feature type="compositionally biased region" description="Acidic residues" evidence="8">
    <location>
        <begin position="910"/>
        <end position="929"/>
    </location>
</feature>
<evidence type="ECO:0000256" key="6">
    <source>
        <dbReference type="ARBA" id="ARBA00023235"/>
    </source>
</evidence>
<evidence type="ECO:0000256" key="5">
    <source>
        <dbReference type="ARBA" id="ARBA00023125"/>
    </source>
</evidence>
<proteinExistence type="inferred from homology"/>
<dbReference type="Pfam" id="PF00521">
    <property type="entry name" value="DNA_topoisoIV"/>
    <property type="match status" value="1"/>
</dbReference>
<evidence type="ECO:0000256" key="7">
    <source>
        <dbReference type="PROSITE-ProRule" id="PRU01384"/>
    </source>
</evidence>
<dbReference type="Gene3D" id="1.10.268.10">
    <property type="entry name" value="Topoisomerase, domain 3"/>
    <property type="match status" value="1"/>
</dbReference>
<name>A0ABY5SW67_9MICO</name>
<dbReference type="Gene3D" id="3.30.1360.40">
    <property type="match status" value="1"/>
</dbReference>
<dbReference type="InterPro" id="IPR002205">
    <property type="entry name" value="Topo_IIA_dom_A"/>
</dbReference>
<dbReference type="EC" id="5.6.2.2" evidence="3"/>
<keyword evidence="5 7" id="KW-0238">DNA-binding</keyword>
<dbReference type="PANTHER" id="PTHR43493">
    <property type="entry name" value="DNA GYRASE/TOPOISOMERASE SUBUNIT A"/>
    <property type="match status" value="1"/>
</dbReference>
<keyword evidence="6 7" id="KW-0413">Isomerase</keyword>
<dbReference type="SUPFAM" id="SSF101904">
    <property type="entry name" value="GyrA/ParC C-terminal domain-like"/>
    <property type="match status" value="1"/>
</dbReference>
<evidence type="ECO:0000256" key="8">
    <source>
        <dbReference type="SAM" id="MobiDB-lite"/>
    </source>
</evidence>
<feature type="compositionally biased region" description="Acidic residues" evidence="8">
    <location>
        <begin position="833"/>
        <end position="850"/>
    </location>
</feature>
<dbReference type="InterPro" id="IPR013760">
    <property type="entry name" value="Topo_IIA-like_dom_sf"/>
</dbReference>
<evidence type="ECO:0000256" key="3">
    <source>
        <dbReference type="ARBA" id="ARBA00012895"/>
    </source>
</evidence>
<comment type="catalytic activity">
    <reaction evidence="1 7">
        <text>ATP-dependent breakage, passage and rejoining of double-stranded DNA.</text>
        <dbReference type="EC" id="5.6.2.2"/>
    </reaction>
</comment>
<reference evidence="10" key="1">
    <citation type="submission" date="2022-03" db="EMBL/GenBank/DDBJ databases">
        <title>Brevibacterium spongiae sp. nov., isolated from marine sponge.</title>
        <authorList>
            <person name="Li Z."/>
            <person name="Zhang M."/>
        </authorList>
    </citation>
    <scope>NUCLEOTIDE SEQUENCE</scope>
    <source>
        <strain evidence="10">WHS-Z9</strain>
    </source>
</reference>
<dbReference type="Pfam" id="PF03989">
    <property type="entry name" value="DNA_gyraseA_C"/>
    <property type="match status" value="2"/>
</dbReference>
<evidence type="ECO:0000256" key="2">
    <source>
        <dbReference type="ARBA" id="ARBA00008263"/>
    </source>
</evidence>
<feature type="domain" description="Topo IIA-type catalytic" evidence="9">
    <location>
        <begin position="32"/>
        <end position="497"/>
    </location>
</feature>
<dbReference type="Proteomes" id="UP001064879">
    <property type="component" value="Chromosome"/>
</dbReference>
<dbReference type="CDD" id="cd00187">
    <property type="entry name" value="TOP4c"/>
    <property type="match status" value="1"/>
</dbReference>